<evidence type="ECO:0000313" key="3">
    <source>
        <dbReference type="Proteomes" id="UP001175228"/>
    </source>
</evidence>
<reference evidence="2" key="1">
    <citation type="submission" date="2023-06" db="EMBL/GenBank/DDBJ databases">
        <authorList>
            <consortium name="Lawrence Berkeley National Laboratory"/>
            <person name="Ahrendt S."/>
            <person name="Sahu N."/>
            <person name="Indic B."/>
            <person name="Wong-Bajracharya J."/>
            <person name="Merenyi Z."/>
            <person name="Ke H.-M."/>
            <person name="Monk M."/>
            <person name="Kocsube S."/>
            <person name="Drula E."/>
            <person name="Lipzen A."/>
            <person name="Balint B."/>
            <person name="Henrissat B."/>
            <person name="Andreopoulos B."/>
            <person name="Martin F.M."/>
            <person name="Harder C.B."/>
            <person name="Rigling D."/>
            <person name="Ford K.L."/>
            <person name="Foster G.D."/>
            <person name="Pangilinan J."/>
            <person name="Papanicolaou A."/>
            <person name="Barry K."/>
            <person name="LaButti K."/>
            <person name="Viragh M."/>
            <person name="Koriabine M."/>
            <person name="Yan M."/>
            <person name="Riley R."/>
            <person name="Champramary S."/>
            <person name="Plett K.L."/>
            <person name="Tsai I.J."/>
            <person name="Slot J."/>
            <person name="Sipos G."/>
            <person name="Plett J."/>
            <person name="Nagy L.G."/>
            <person name="Grigoriev I.V."/>
        </authorList>
    </citation>
    <scope>NUCLEOTIDE SEQUENCE</scope>
    <source>
        <strain evidence="2">HWK02</strain>
    </source>
</reference>
<comment type="caution">
    <text evidence="2">The sequence shown here is derived from an EMBL/GenBank/DDBJ whole genome shotgun (WGS) entry which is preliminary data.</text>
</comment>
<organism evidence="2 3">
    <name type="scientific">Armillaria luteobubalina</name>
    <dbReference type="NCBI Taxonomy" id="153913"/>
    <lineage>
        <taxon>Eukaryota</taxon>
        <taxon>Fungi</taxon>
        <taxon>Dikarya</taxon>
        <taxon>Basidiomycota</taxon>
        <taxon>Agaricomycotina</taxon>
        <taxon>Agaricomycetes</taxon>
        <taxon>Agaricomycetidae</taxon>
        <taxon>Agaricales</taxon>
        <taxon>Marasmiineae</taxon>
        <taxon>Physalacriaceae</taxon>
        <taxon>Armillaria</taxon>
    </lineage>
</organism>
<protein>
    <submittedName>
        <fullName evidence="2">Uncharacterized protein</fullName>
    </submittedName>
</protein>
<keyword evidence="3" id="KW-1185">Reference proteome</keyword>
<feature type="region of interest" description="Disordered" evidence="1">
    <location>
        <begin position="185"/>
        <end position="220"/>
    </location>
</feature>
<accession>A0AA39UWT2</accession>
<dbReference type="AlphaFoldDB" id="A0AA39UWT2"/>
<name>A0AA39UWT2_9AGAR</name>
<feature type="region of interest" description="Disordered" evidence="1">
    <location>
        <begin position="67"/>
        <end position="86"/>
    </location>
</feature>
<evidence type="ECO:0000256" key="1">
    <source>
        <dbReference type="SAM" id="MobiDB-lite"/>
    </source>
</evidence>
<gene>
    <name evidence="2" type="ORF">EDD18DRAFT_1353864</name>
</gene>
<feature type="compositionally biased region" description="Basic and acidic residues" evidence="1">
    <location>
        <begin position="198"/>
        <end position="220"/>
    </location>
</feature>
<proteinExistence type="predicted"/>
<dbReference type="Proteomes" id="UP001175228">
    <property type="component" value="Unassembled WGS sequence"/>
</dbReference>
<sequence length="260" mass="29116">MDSVDLSGNLLKNSDLPCLFLPLSFTAEQRQDFELKDLASMEAHLCVRAAWDLVTKIKRSAQIVDGAQKDRPMARGTKEHMKSSQHLRLSRRDRDIDLEAYNINRLALIGLDFTDEHNESLPELSVDDTKAASMYGLRNLGDSRRRLQGWWTAIPGVKIADRCELSIHASKPTVLANTIGTQDSCRPVANRSPRKMKDRSSVAETAKEGQKDNTERKEVGRLWGPTLGAIGKKTTPEDIARWQYEGANKMLLTSMVPSRG</sequence>
<feature type="compositionally biased region" description="Basic and acidic residues" evidence="1">
    <location>
        <begin position="67"/>
        <end position="82"/>
    </location>
</feature>
<dbReference type="EMBL" id="JAUEPU010000016">
    <property type="protein sequence ID" value="KAK0496185.1"/>
    <property type="molecule type" value="Genomic_DNA"/>
</dbReference>
<evidence type="ECO:0000313" key="2">
    <source>
        <dbReference type="EMBL" id="KAK0496185.1"/>
    </source>
</evidence>